<accession>A0A0A8ZBH5</accession>
<dbReference type="EMBL" id="GBRH01263820">
    <property type="protein sequence ID" value="JAD34075.1"/>
    <property type="molecule type" value="Transcribed_RNA"/>
</dbReference>
<reference evidence="1" key="2">
    <citation type="journal article" date="2015" name="Data Brief">
        <title>Shoot transcriptome of the giant reed, Arundo donax.</title>
        <authorList>
            <person name="Barrero R.A."/>
            <person name="Guerrero F.D."/>
            <person name="Moolhuijzen P."/>
            <person name="Goolsby J.A."/>
            <person name="Tidwell J."/>
            <person name="Bellgard S.E."/>
            <person name="Bellgard M.I."/>
        </authorList>
    </citation>
    <scope>NUCLEOTIDE SEQUENCE</scope>
    <source>
        <tissue evidence="1">Shoot tissue taken approximately 20 cm above the soil surface</tissue>
    </source>
</reference>
<dbReference type="AlphaFoldDB" id="A0A0A8ZBH5"/>
<protein>
    <submittedName>
        <fullName evidence="1">Uncharacterized protein</fullName>
    </submittedName>
</protein>
<evidence type="ECO:0000313" key="1">
    <source>
        <dbReference type="EMBL" id="JAD34075.1"/>
    </source>
</evidence>
<reference evidence="1" key="1">
    <citation type="submission" date="2014-09" db="EMBL/GenBank/DDBJ databases">
        <authorList>
            <person name="Magalhaes I.L.F."/>
            <person name="Oliveira U."/>
            <person name="Santos F.R."/>
            <person name="Vidigal T.H.D.A."/>
            <person name="Brescovit A.D."/>
            <person name="Santos A.J."/>
        </authorList>
    </citation>
    <scope>NUCLEOTIDE SEQUENCE</scope>
    <source>
        <tissue evidence="1">Shoot tissue taken approximately 20 cm above the soil surface</tissue>
    </source>
</reference>
<proteinExistence type="predicted"/>
<organism evidence="1">
    <name type="scientific">Arundo donax</name>
    <name type="common">Giant reed</name>
    <name type="synonym">Donax arundinaceus</name>
    <dbReference type="NCBI Taxonomy" id="35708"/>
    <lineage>
        <taxon>Eukaryota</taxon>
        <taxon>Viridiplantae</taxon>
        <taxon>Streptophyta</taxon>
        <taxon>Embryophyta</taxon>
        <taxon>Tracheophyta</taxon>
        <taxon>Spermatophyta</taxon>
        <taxon>Magnoliopsida</taxon>
        <taxon>Liliopsida</taxon>
        <taxon>Poales</taxon>
        <taxon>Poaceae</taxon>
        <taxon>PACMAD clade</taxon>
        <taxon>Arundinoideae</taxon>
        <taxon>Arundineae</taxon>
        <taxon>Arundo</taxon>
    </lineage>
</organism>
<sequence>MKQVDANREHVLPSSSPLVIFDVFPDLLQSKRPASLVTQQCPGVSWTQSAWSPSRAARRRLLHTRQHRRPRLFVFGEIPYPPIQPLHNHLVSHSARIIIHRSA</sequence>
<name>A0A0A8ZBH5_ARUDO</name>